<reference evidence="2 3" key="1">
    <citation type="submission" date="2017-11" db="EMBL/GenBank/DDBJ databases">
        <title>De-novo sequencing of pomegranate (Punica granatum L.) genome.</title>
        <authorList>
            <person name="Akparov Z."/>
            <person name="Amiraslanov A."/>
            <person name="Hajiyeva S."/>
            <person name="Abbasov M."/>
            <person name="Kaur K."/>
            <person name="Hamwieh A."/>
            <person name="Solovyev V."/>
            <person name="Salamov A."/>
            <person name="Braich B."/>
            <person name="Kosarev P."/>
            <person name="Mahmoud A."/>
            <person name="Hajiyev E."/>
            <person name="Babayeva S."/>
            <person name="Izzatullayeva V."/>
            <person name="Mammadov A."/>
            <person name="Mammadov A."/>
            <person name="Sharifova S."/>
            <person name="Ojaghi J."/>
            <person name="Eynullazada K."/>
            <person name="Bayramov B."/>
            <person name="Abdulazimova A."/>
            <person name="Shahmuradov I."/>
        </authorList>
    </citation>
    <scope>NUCLEOTIDE SEQUENCE [LARGE SCALE GENOMIC DNA]</scope>
    <source>
        <strain evidence="3">cv. AG2017</strain>
        <tissue evidence="2">Leaf</tissue>
    </source>
</reference>
<dbReference type="PANTHER" id="PTHR35317:SF24">
    <property type="entry name" value="RETROVIRUS-RELATED POL POLYPROTEIN FROM TRANSPOSON TNT 1-94"/>
    <property type="match status" value="1"/>
</dbReference>
<sequence length="176" mass="20358">MKMAAYMEGCDLWEAVENDYEVAPLPENPTMNQIKYHKERTTRKAKAKSSKAIWDFLKSEYEGDERVRGMKVLNLLREFERQQMDDAKTVNEYANRLIEIVDKIRVLGTDIKDDRIVQKILISLPEKFEATIASLENTKDLSEIKLAELLSALQAQEQRRMIRRGEPIEGALQAKA</sequence>
<evidence type="ECO:0000313" key="3">
    <source>
        <dbReference type="Proteomes" id="UP000233551"/>
    </source>
</evidence>
<name>A0A2I0J0F7_PUNGR</name>
<proteinExistence type="predicted"/>
<dbReference type="PANTHER" id="PTHR35317">
    <property type="entry name" value="OS04G0629600 PROTEIN"/>
    <property type="match status" value="1"/>
</dbReference>
<protein>
    <recommendedName>
        <fullName evidence="4">DUF4219 domain-containing protein</fullName>
    </recommendedName>
</protein>
<comment type="caution">
    <text evidence="2">The sequence shown here is derived from an EMBL/GenBank/DDBJ whole genome shotgun (WGS) entry which is preliminary data.</text>
</comment>
<gene>
    <name evidence="2" type="ORF">CRG98_029879</name>
</gene>
<dbReference type="Proteomes" id="UP000233551">
    <property type="component" value="Unassembled WGS sequence"/>
</dbReference>
<feature type="coiled-coil region" evidence="1">
    <location>
        <begin position="132"/>
        <end position="159"/>
    </location>
</feature>
<dbReference type="AlphaFoldDB" id="A0A2I0J0F7"/>
<accession>A0A2I0J0F7</accession>
<evidence type="ECO:0000313" key="2">
    <source>
        <dbReference type="EMBL" id="PKI49731.1"/>
    </source>
</evidence>
<dbReference type="Pfam" id="PF14223">
    <property type="entry name" value="Retrotran_gag_2"/>
    <property type="match status" value="1"/>
</dbReference>
<keyword evidence="1" id="KW-0175">Coiled coil</keyword>
<dbReference type="EMBL" id="PGOL01002213">
    <property type="protein sequence ID" value="PKI49731.1"/>
    <property type="molecule type" value="Genomic_DNA"/>
</dbReference>
<evidence type="ECO:0000256" key="1">
    <source>
        <dbReference type="SAM" id="Coils"/>
    </source>
</evidence>
<evidence type="ECO:0008006" key="4">
    <source>
        <dbReference type="Google" id="ProtNLM"/>
    </source>
</evidence>
<organism evidence="2 3">
    <name type="scientific">Punica granatum</name>
    <name type="common">Pomegranate</name>
    <dbReference type="NCBI Taxonomy" id="22663"/>
    <lineage>
        <taxon>Eukaryota</taxon>
        <taxon>Viridiplantae</taxon>
        <taxon>Streptophyta</taxon>
        <taxon>Embryophyta</taxon>
        <taxon>Tracheophyta</taxon>
        <taxon>Spermatophyta</taxon>
        <taxon>Magnoliopsida</taxon>
        <taxon>eudicotyledons</taxon>
        <taxon>Gunneridae</taxon>
        <taxon>Pentapetalae</taxon>
        <taxon>rosids</taxon>
        <taxon>malvids</taxon>
        <taxon>Myrtales</taxon>
        <taxon>Lythraceae</taxon>
        <taxon>Punica</taxon>
    </lineage>
</organism>
<keyword evidence="3" id="KW-1185">Reference proteome</keyword>